<dbReference type="Proteomes" id="UP001369815">
    <property type="component" value="Unassembled WGS sequence"/>
</dbReference>
<reference evidence="2 3" key="1">
    <citation type="journal article" date="2024" name="Front Chem Biol">
        <title>Unveiling the potential of Daldinia eschscholtzii MFLUCC 19-0629 through bioactivity and bioinformatics studies for enhanced sustainable agriculture production.</title>
        <authorList>
            <person name="Brooks S."/>
            <person name="Weaver J.A."/>
            <person name="Klomchit A."/>
            <person name="Alharthi S.A."/>
            <person name="Onlamun T."/>
            <person name="Nurani R."/>
            <person name="Vong T.K."/>
            <person name="Alberti F."/>
            <person name="Greco C."/>
        </authorList>
    </citation>
    <scope>NUCLEOTIDE SEQUENCE [LARGE SCALE GENOMIC DNA]</scope>
    <source>
        <strain evidence="2">MFLUCC 19-0629</strain>
    </source>
</reference>
<feature type="compositionally biased region" description="Polar residues" evidence="1">
    <location>
        <begin position="175"/>
        <end position="189"/>
    </location>
</feature>
<dbReference type="AlphaFoldDB" id="A0AAX6N051"/>
<organism evidence="2 3">
    <name type="scientific">Daldinia eschscholtzii</name>
    <dbReference type="NCBI Taxonomy" id="292717"/>
    <lineage>
        <taxon>Eukaryota</taxon>
        <taxon>Fungi</taxon>
        <taxon>Dikarya</taxon>
        <taxon>Ascomycota</taxon>
        <taxon>Pezizomycotina</taxon>
        <taxon>Sordariomycetes</taxon>
        <taxon>Xylariomycetidae</taxon>
        <taxon>Xylariales</taxon>
        <taxon>Hypoxylaceae</taxon>
        <taxon>Daldinia</taxon>
    </lineage>
</organism>
<accession>A0AAX6N051</accession>
<evidence type="ECO:0000256" key="1">
    <source>
        <dbReference type="SAM" id="MobiDB-lite"/>
    </source>
</evidence>
<keyword evidence="3" id="KW-1185">Reference proteome</keyword>
<protein>
    <submittedName>
        <fullName evidence="2">Uncharacterized protein</fullName>
    </submittedName>
</protein>
<evidence type="ECO:0000313" key="2">
    <source>
        <dbReference type="EMBL" id="KAK6958290.1"/>
    </source>
</evidence>
<name>A0AAX6N051_9PEZI</name>
<dbReference type="EMBL" id="JBANMG010000001">
    <property type="protein sequence ID" value="KAK6958290.1"/>
    <property type="molecule type" value="Genomic_DNA"/>
</dbReference>
<feature type="compositionally biased region" description="Polar residues" evidence="1">
    <location>
        <begin position="158"/>
        <end position="167"/>
    </location>
</feature>
<comment type="caution">
    <text evidence="2">The sequence shown here is derived from an EMBL/GenBank/DDBJ whole genome shotgun (WGS) entry which is preliminary data.</text>
</comment>
<feature type="region of interest" description="Disordered" evidence="1">
    <location>
        <begin position="1"/>
        <end position="35"/>
    </location>
</feature>
<proteinExistence type="predicted"/>
<feature type="region of interest" description="Disordered" evidence="1">
    <location>
        <begin position="51"/>
        <end position="98"/>
    </location>
</feature>
<sequence length="189" mass="19923">MSSHRLILVPARRRVRRSETPPPAYSEYDMQEGSQLVPFEQPVRGTLELEYHAPDIPPEPTAPGPRRQRERATTAESTSVVPSGALAVGKRGAADGTARCTSVSGEDATALNPGCRITATSTRVNWKAVTNPVRKNGTAIVTSIRVASSAALASASLPRSTAQNTDVTPPAALARSQNRASSARITGAK</sequence>
<feature type="region of interest" description="Disordered" evidence="1">
    <location>
        <begin position="153"/>
        <end position="189"/>
    </location>
</feature>
<evidence type="ECO:0000313" key="3">
    <source>
        <dbReference type="Proteomes" id="UP001369815"/>
    </source>
</evidence>
<gene>
    <name evidence="2" type="ORF">Daesc_001088</name>
</gene>